<feature type="domain" description="Anti-CBASS protein Acb1-like N-terminal" evidence="2">
    <location>
        <begin position="1"/>
        <end position="100"/>
    </location>
</feature>
<dbReference type="Proteomes" id="UP001165667">
    <property type="component" value="Unassembled WGS sequence"/>
</dbReference>
<dbReference type="InterPro" id="IPR024459">
    <property type="entry name" value="Acb1-like_N"/>
</dbReference>
<gene>
    <name evidence="3" type="ORF">M8523_25840</name>
</gene>
<feature type="region of interest" description="Disordered" evidence="1">
    <location>
        <begin position="187"/>
        <end position="223"/>
    </location>
</feature>
<reference evidence="3" key="1">
    <citation type="submission" date="2022-05" db="EMBL/GenBank/DDBJ databases">
        <authorList>
            <person name="Pankratov T."/>
        </authorList>
    </citation>
    <scope>NUCLEOTIDE SEQUENCE</scope>
    <source>
        <strain evidence="3">BP6-180914</strain>
    </source>
</reference>
<dbReference type="AlphaFoldDB" id="A0AA41Z0A7"/>
<name>A0AA41Z0A7_9HYPH</name>
<sequence length="305" mass="31703">MVRTFLQVAAGAADIPVTRLLGQSPAGLSATGDHDTRNTYDMIAARQEIELRPQLERLDRLLLASAGVAPGALAFTFRPLWQMDAAAQAAIALQKAQATQIYAGLGLWPKEVMAALVRGQLTEDGIYPNVGASFAATSLAGPITPSNALANASVLTNDYEGQGHDPNDWWSRGRKAGAPSVILASEAEEEEGQETGGPPPAVETQKTPRLNPLLGPQPGRSLASPALVIRPTEAIQGLGIGAGRPTAAASTSPQAGPPSNAKPSPQPTSEPTFTALGIPTQHAGHCRAGAVCKSWNTSRFVSKTE</sequence>
<evidence type="ECO:0000313" key="3">
    <source>
        <dbReference type="EMBL" id="MCW6511409.1"/>
    </source>
</evidence>
<dbReference type="Pfam" id="PF06381">
    <property type="entry name" value="Phage_portal_3"/>
    <property type="match status" value="1"/>
</dbReference>
<proteinExistence type="predicted"/>
<dbReference type="EMBL" id="JAMOIM010000025">
    <property type="protein sequence ID" value="MCW6511409.1"/>
    <property type="molecule type" value="Genomic_DNA"/>
</dbReference>
<keyword evidence="4" id="KW-1185">Reference proteome</keyword>
<organism evidence="3 4">
    <name type="scientific">Lichenifustis flavocetrariae</name>
    <dbReference type="NCBI Taxonomy" id="2949735"/>
    <lineage>
        <taxon>Bacteria</taxon>
        <taxon>Pseudomonadati</taxon>
        <taxon>Pseudomonadota</taxon>
        <taxon>Alphaproteobacteria</taxon>
        <taxon>Hyphomicrobiales</taxon>
        <taxon>Lichenihabitantaceae</taxon>
        <taxon>Lichenifustis</taxon>
    </lineage>
</organism>
<protein>
    <submittedName>
        <fullName evidence="3">DUF1073 domain-containing protein</fullName>
    </submittedName>
</protein>
<evidence type="ECO:0000313" key="4">
    <source>
        <dbReference type="Proteomes" id="UP001165667"/>
    </source>
</evidence>
<accession>A0AA41Z0A7</accession>
<comment type="caution">
    <text evidence="3">The sequence shown here is derived from an EMBL/GenBank/DDBJ whole genome shotgun (WGS) entry which is preliminary data.</text>
</comment>
<feature type="compositionally biased region" description="Polar residues" evidence="1">
    <location>
        <begin position="261"/>
        <end position="272"/>
    </location>
</feature>
<evidence type="ECO:0000256" key="1">
    <source>
        <dbReference type="SAM" id="MobiDB-lite"/>
    </source>
</evidence>
<evidence type="ECO:0000259" key="2">
    <source>
        <dbReference type="Pfam" id="PF06381"/>
    </source>
</evidence>
<feature type="region of interest" description="Disordered" evidence="1">
    <location>
        <begin position="242"/>
        <end position="280"/>
    </location>
</feature>